<sequence>MAWYRKMVFGSLTRSLVYTFVTIVSVAVMADEPASWTRLLGNNADGVAVTEWDFNWTQQPSLLWSLPVGDGYGLGAVWGNEYYQADAIQNASATLSRLRCIDLQTGSVKADESRVLSYRDMYGYEVGPRATPTLDEDYVFTLGVSGELVCRDRRTLQTRWVVNTKKKYGVIQNFFGVGSSPLLLGDWVIVMVGGSPAESQTLPPGQLDRVDPNGSLLVAFDKKTGEERWKSGNDLASYSSPRTVVIDGKTFVLAFARSGLVCIDARVGKVAWKYDHRAGIVESVNAMMPVVFGDEVFVSECYQVGSVLLKASPDKADALWKDPAKNRRKQAMRVHWSTPVLVNGYLYGCSGRNAVDSDFRCVEWSTGEVMWVDERRSRSSVTRVGEALLVLDESGGMQVIRADPTKLNVISEWDFSGDDGGTVALSYPCWAAPIVVGDKMLIRGDQNVLCFSLNPMETGP</sequence>
<feature type="domain" description="Pyrrolo-quinoline quinone repeat" evidence="1">
    <location>
        <begin position="216"/>
        <end position="332"/>
    </location>
</feature>
<dbReference type="Proteomes" id="UP000315010">
    <property type="component" value="Unassembled WGS sequence"/>
</dbReference>
<dbReference type="AlphaFoldDB" id="A0A5C5YMZ6"/>
<dbReference type="PANTHER" id="PTHR34512">
    <property type="entry name" value="CELL SURFACE PROTEIN"/>
    <property type="match status" value="1"/>
</dbReference>
<dbReference type="PANTHER" id="PTHR34512:SF30">
    <property type="entry name" value="OUTER MEMBRANE PROTEIN ASSEMBLY FACTOR BAMB"/>
    <property type="match status" value="1"/>
</dbReference>
<reference evidence="2 3" key="1">
    <citation type="submission" date="2019-02" db="EMBL/GenBank/DDBJ databases">
        <title>Deep-cultivation of Planctomycetes and their phenomic and genomic characterization uncovers novel biology.</title>
        <authorList>
            <person name="Wiegand S."/>
            <person name="Jogler M."/>
            <person name="Boedeker C."/>
            <person name="Pinto D."/>
            <person name="Vollmers J."/>
            <person name="Rivas-Marin E."/>
            <person name="Kohn T."/>
            <person name="Peeters S.H."/>
            <person name="Heuer A."/>
            <person name="Rast P."/>
            <person name="Oberbeckmann S."/>
            <person name="Bunk B."/>
            <person name="Jeske O."/>
            <person name="Meyerdierks A."/>
            <person name="Storesund J.E."/>
            <person name="Kallscheuer N."/>
            <person name="Luecker S."/>
            <person name="Lage O.M."/>
            <person name="Pohl T."/>
            <person name="Merkel B.J."/>
            <person name="Hornburger P."/>
            <person name="Mueller R.-W."/>
            <person name="Bruemmer F."/>
            <person name="Labrenz M."/>
            <person name="Spormann A.M."/>
            <person name="Op Den Camp H."/>
            <person name="Overmann J."/>
            <person name="Amann R."/>
            <person name="Jetten M.S.M."/>
            <person name="Mascher T."/>
            <person name="Medema M.H."/>
            <person name="Devos D.P."/>
            <person name="Kaster A.-K."/>
            <person name="Ovreas L."/>
            <person name="Rohde M."/>
            <person name="Galperin M.Y."/>
            <person name="Jogler C."/>
        </authorList>
    </citation>
    <scope>NUCLEOTIDE SEQUENCE [LARGE SCALE GENOMIC DNA]</scope>
    <source>
        <strain evidence="2 3">CA13</strain>
    </source>
</reference>
<dbReference type="InterPro" id="IPR011047">
    <property type="entry name" value="Quinoprotein_ADH-like_sf"/>
</dbReference>
<dbReference type="EMBL" id="SJPJ01000002">
    <property type="protein sequence ID" value="TWT76235.1"/>
    <property type="molecule type" value="Genomic_DNA"/>
</dbReference>
<dbReference type="Pfam" id="PF13360">
    <property type="entry name" value="PQQ_2"/>
    <property type="match status" value="1"/>
</dbReference>
<organism evidence="2 3">
    <name type="scientific">Novipirellula herctigrandis</name>
    <dbReference type="NCBI Taxonomy" id="2527986"/>
    <lineage>
        <taxon>Bacteria</taxon>
        <taxon>Pseudomonadati</taxon>
        <taxon>Planctomycetota</taxon>
        <taxon>Planctomycetia</taxon>
        <taxon>Pirellulales</taxon>
        <taxon>Pirellulaceae</taxon>
        <taxon>Novipirellula</taxon>
    </lineage>
</organism>
<gene>
    <name evidence="2" type="ORF">CA13_67270</name>
</gene>
<keyword evidence="3" id="KW-1185">Reference proteome</keyword>
<dbReference type="SUPFAM" id="SSF50998">
    <property type="entry name" value="Quinoprotein alcohol dehydrogenase-like"/>
    <property type="match status" value="1"/>
</dbReference>
<evidence type="ECO:0000313" key="2">
    <source>
        <dbReference type="EMBL" id="TWT76235.1"/>
    </source>
</evidence>
<dbReference type="OrthoDB" id="9815737at2"/>
<comment type="caution">
    <text evidence="2">The sequence shown here is derived from an EMBL/GenBank/DDBJ whole genome shotgun (WGS) entry which is preliminary data.</text>
</comment>
<protein>
    <submittedName>
        <fullName evidence="2">Outer membrane biogenesis protein BamB</fullName>
    </submittedName>
</protein>
<evidence type="ECO:0000259" key="1">
    <source>
        <dbReference type="Pfam" id="PF13360"/>
    </source>
</evidence>
<name>A0A5C5YMZ6_9BACT</name>
<dbReference type="InterPro" id="IPR015943">
    <property type="entry name" value="WD40/YVTN_repeat-like_dom_sf"/>
</dbReference>
<proteinExistence type="predicted"/>
<accession>A0A5C5YMZ6</accession>
<dbReference type="InterPro" id="IPR002372">
    <property type="entry name" value="PQQ_rpt_dom"/>
</dbReference>
<dbReference type="Gene3D" id="2.130.10.10">
    <property type="entry name" value="YVTN repeat-like/Quinoprotein amine dehydrogenase"/>
    <property type="match status" value="1"/>
</dbReference>
<evidence type="ECO:0000313" key="3">
    <source>
        <dbReference type="Proteomes" id="UP000315010"/>
    </source>
</evidence>